<accession>A0A9P8PEA1</accession>
<proteinExistence type="predicted"/>
<evidence type="ECO:0000313" key="2">
    <source>
        <dbReference type="Proteomes" id="UP000788993"/>
    </source>
</evidence>
<sequence length="111" mass="12228">MDTVDEVDETRLTDALSFRSLELLLKNPDILLQFPISNKFFVLIPRFVSAFITNRKSYINASLKSSSSSPGTFGRVILDTDNLISFSSFKFGSSKISFASPKSSSCKLGCS</sequence>
<protein>
    <submittedName>
        <fullName evidence="1">Uncharacterized protein</fullName>
    </submittedName>
</protein>
<name>A0A9P8PEA1_9ASCO</name>
<gene>
    <name evidence="1" type="ORF">OGATHE_002676</name>
</gene>
<evidence type="ECO:0000313" key="1">
    <source>
        <dbReference type="EMBL" id="KAH3669864.1"/>
    </source>
</evidence>
<dbReference type="AlphaFoldDB" id="A0A9P8PEA1"/>
<comment type="caution">
    <text evidence="1">The sequence shown here is derived from an EMBL/GenBank/DDBJ whole genome shotgun (WGS) entry which is preliminary data.</text>
</comment>
<dbReference type="EMBL" id="JAEUBD010000983">
    <property type="protein sequence ID" value="KAH3669864.1"/>
    <property type="molecule type" value="Genomic_DNA"/>
</dbReference>
<keyword evidence="2" id="KW-1185">Reference proteome</keyword>
<reference evidence="1" key="2">
    <citation type="submission" date="2021-01" db="EMBL/GenBank/DDBJ databases">
        <authorList>
            <person name="Schikora-Tamarit M.A."/>
        </authorList>
    </citation>
    <scope>NUCLEOTIDE SEQUENCE</scope>
    <source>
        <strain evidence="1">NCAIM Y.01608</strain>
    </source>
</reference>
<organism evidence="1 2">
    <name type="scientific">Ogataea polymorpha</name>
    <dbReference type="NCBI Taxonomy" id="460523"/>
    <lineage>
        <taxon>Eukaryota</taxon>
        <taxon>Fungi</taxon>
        <taxon>Dikarya</taxon>
        <taxon>Ascomycota</taxon>
        <taxon>Saccharomycotina</taxon>
        <taxon>Pichiomycetes</taxon>
        <taxon>Pichiales</taxon>
        <taxon>Pichiaceae</taxon>
        <taxon>Ogataea</taxon>
    </lineage>
</organism>
<reference evidence="1" key="1">
    <citation type="journal article" date="2021" name="Open Biol.">
        <title>Shared evolutionary footprints suggest mitochondrial oxidative damage underlies multiple complex I losses in fungi.</title>
        <authorList>
            <person name="Schikora-Tamarit M.A."/>
            <person name="Marcet-Houben M."/>
            <person name="Nosek J."/>
            <person name="Gabaldon T."/>
        </authorList>
    </citation>
    <scope>NUCLEOTIDE SEQUENCE</scope>
    <source>
        <strain evidence="1">NCAIM Y.01608</strain>
    </source>
</reference>
<dbReference type="Proteomes" id="UP000788993">
    <property type="component" value="Unassembled WGS sequence"/>
</dbReference>